<evidence type="ECO:0000256" key="3">
    <source>
        <dbReference type="ARBA" id="ARBA00022670"/>
    </source>
</evidence>
<dbReference type="Gene3D" id="3.40.50.10740">
    <property type="entry name" value="Class I glutamine amidotransferase-like"/>
    <property type="match status" value="1"/>
</dbReference>
<accession>A0ABQ4K873</accession>
<evidence type="ECO:0000259" key="6">
    <source>
        <dbReference type="Pfam" id="PF02016"/>
    </source>
</evidence>
<keyword evidence="2" id="KW-0121">Carboxypeptidase</keyword>
<keyword evidence="3" id="KW-0645">Protease</keyword>
<evidence type="ECO:0000256" key="5">
    <source>
        <dbReference type="ARBA" id="ARBA00022825"/>
    </source>
</evidence>
<dbReference type="SUPFAM" id="SSF52317">
    <property type="entry name" value="Class I glutamine amidotransferase-like"/>
    <property type="match status" value="1"/>
</dbReference>
<dbReference type="InterPro" id="IPR003507">
    <property type="entry name" value="S66_fam"/>
</dbReference>
<keyword evidence="9" id="KW-1185">Reference proteome</keyword>
<organism evidence="8 9">
    <name type="scientific">Siminovitchia fordii</name>
    <dbReference type="NCBI Taxonomy" id="254759"/>
    <lineage>
        <taxon>Bacteria</taxon>
        <taxon>Bacillati</taxon>
        <taxon>Bacillota</taxon>
        <taxon>Bacilli</taxon>
        <taxon>Bacillales</taxon>
        <taxon>Bacillaceae</taxon>
        <taxon>Siminovitchia</taxon>
    </lineage>
</organism>
<dbReference type="InterPro" id="IPR027478">
    <property type="entry name" value="LdcA_N"/>
</dbReference>
<evidence type="ECO:0000259" key="7">
    <source>
        <dbReference type="Pfam" id="PF17676"/>
    </source>
</evidence>
<evidence type="ECO:0000256" key="1">
    <source>
        <dbReference type="ARBA" id="ARBA00010233"/>
    </source>
</evidence>
<evidence type="ECO:0000313" key="9">
    <source>
        <dbReference type="Proteomes" id="UP000680279"/>
    </source>
</evidence>
<feature type="domain" description="LD-carboxypeptidase N-terminal" evidence="6">
    <location>
        <begin position="14"/>
        <end position="129"/>
    </location>
</feature>
<evidence type="ECO:0000256" key="4">
    <source>
        <dbReference type="ARBA" id="ARBA00022801"/>
    </source>
</evidence>
<dbReference type="CDD" id="cd07025">
    <property type="entry name" value="Peptidase_S66"/>
    <property type="match status" value="1"/>
</dbReference>
<dbReference type="PANTHER" id="PTHR30237">
    <property type="entry name" value="MURAMOYLTETRAPEPTIDE CARBOXYPEPTIDASE"/>
    <property type="match status" value="1"/>
</dbReference>
<dbReference type="RefSeq" id="WP_018706804.1">
    <property type="nucleotide sequence ID" value="NZ_BOQT01000011.1"/>
</dbReference>
<comment type="similarity">
    <text evidence="1">Belongs to the peptidase S66 family.</text>
</comment>
<dbReference type="EMBL" id="BOQT01000011">
    <property type="protein sequence ID" value="GIN21934.1"/>
    <property type="molecule type" value="Genomic_DNA"/>
</dbReference>
<dbReference type="InterPro" id="IPR040449">
    <property type="entry name" value="Peptidase_S66_N"/>
</dbReference>
<comment type="caution">
    <text evidence="8">The sequence shown here is derived from an EMBL/GenBank/DDBJ whole genome shotgun (WGS) entry which is preliminary data.</text>
</comment>
<name>A0ABQ4K873_9BACI</name>
<dbReference type="Gene3D" id="3.50.30.60">
    <property type="entry name" value="LD-carboxypeptidase A C-terminal domain-like"/>
    <property type="match status" value="1"/>
</dbReference>
<keyword evidence="5" id="KW-0720">Serine protease</keyword>
<keyword evidence="4" id="KW-0378">Hydrolase</keyword>
<dbReference type="InterPro" id="IPR040921">
    <property type="entry name" value="Peptidase_S66C"/>
</dbReference>
<protein>
    <submittedName>
        <fullName evidence="8">Peptidase S66</fullName>
    </submittedName>
</protein>
<evidence type="ECO:0000313" key="8">
    <source>
        <dbReference type="EMBL" id="GIN21934.1"/>
    </source>
</evidence>
<dbReference type="InterPro" id="IPR029062">
    <property type="entry name" value="Class_I_gatase-like"/>
</dbReference>
<gene>
    <name evidence="8" type="ORF">J1TS3_30680</name>
</gene>
<dbReference type="PIRSF" id="PIRSF028757">
    <property type="entry name" value="LD-carboxypeptidase"/>
    <property type="match status" value="1"/>
</dbReference>
<dbReference type="PANTHER" id="PTHR30237:SF2">
    <property type="entry name" value="MUREIN TETRAPEPTIDE CARBOXYPEPTIDASE"/>
    <property type="match status" value="1"/>
</dbReference>
<dbReference type="Pfam" id="PF17676">
    <property type="entry name" value="Peptidase_S66C"/>
    <property type="match status" value="1"/>
</dbReference>
<reference evidence="8 9" key="1">
    <citation type="submission" date="2021-03" db="EMBL/GenBank/DDBJ databases">
        <title>Antimicrobial resistance genes in bacteria isolated from Japanese honey, and their potential for conferring macrolide and lincosamide resistance in the American foulbrood pathogen Paenibacillus larvae.</title>
        <authorList>
            <person name="Okamoto M."/>
            <person name="Kumagai M."/>
            <person name="Kanamori H."/>
            <person name="Takamatsu D."/>
        </authorList>
    </citation>
    <scope>NUCLEOTIDE SEQUENCE [LARGE SCALE GENOMIC DNA]</scope>
    <source>
        <strain evidence="8 9">J1TS3</strain>
    </source>
</reference>
<dbReference type="InterPro" id="IPR027461">
    <property type="entry name" value="Carboxypeptidase_A_C_sf"/>
</dbReference>
<dbReference type="Pfam" id="PF02016">
    <property type="entry name" value="Peptidase_S66"/>
    <property type="match status" value="1"/>
</dbReference>
<proteinExistence type="inferred from homology"/>
<dbReference type="Proteomes" id="UP000680279">
    <property type="component" value="Unassembled WGS sequence"/>
</dbReference>
<feature type="domain" description="LD-carboxypeptidase C-terminal" evidence="7">
    <location>
        <begin position="178"/>
        <end position="290"/>
    </location>
</feature>
<dbReference type="SUPFAM" id="SSF141986">
    <property type="entry name" value="LD-carboxypeptidase A C-terminal domain-like"/>
    <property type="match status" value="1"/>
</dbReference>
<evidence type="ECO:0000256" key="2">
    <source>
        <dbReference type="ARBA" id="ARBA00022645"/>
    </source>
</evidence>
<sequence length="307" mass="33672">MVLKPPNLQQGDTIGIVTLGSPLEANVINTRINMLNNMGFDVVVGDHVYSQNGFLAGTDQERALDLMNMFQNEQVKLILPTRGGVGVAGILPYLDYNIIRQNPKIVTGYSDITILLNVLFQYADLMTFHSLMLINFTSETPAYNYNQFFSITSTFSAPRLIVNPPGIPLVGRIPGNVTGRIVGGNLTSFIGTLGTDFEIDTRGKILFLEETHEPVNTVYRYMNHLKMAGKFQDCIGIIMGECTGCPVAYGKSYEDLINEFVVPLGKPLMTNLTTGHGTYKTAIPIGALVNMNTINQTLTLLEPTVSL</sequence>